<dbReference type="Pfam" id="PF01464">
    <property type="entry name" value="SLT"/>
    <property type="match status" value="1"/>
</dbReference>
<dbReference type="Gene3D" id="3.40.50.12090">
    <property type="match status" value="2"/>
</dbReference>
<protein>
    <submittedName>
        <fullName evidence="3">Cell wall-binding protein</fullName>
    </submittedName>
</protein>
<dbReference type="AlphaFoldDB" id="I4DBV3"/>
<evidence type="ECO:0000313" key="4">
    <source>
        <dbReference type="Proteomes" id="UP000002892"/>
    </source>
</evidence>
<proteinExistence type="predicted"/>
<dbReference type="InterPro" id="IPR008258">
    <property type="entry name" value="Transglycosylase_SLT_dom_1"/>
</dbReference>
<dbReference type="InterPro" id="IPR007253">
    <property type="entry name" value="Cell_wall-bd_2"/>
</dbReference>
<dbReference type="Pfam" id="PF04122">
    <property type="entry name" value="CW_binding_2"/>
    <property type="match status" value="3"/>
</dbReference>
<dbReference type="InterPro" id="IPR023346">
    <property type="entry name" value="Lysozyme-like_dom_sf"/>
</dbReference>
<evidence type="ECO:0000256" key="1">
    <source>
        <dbReference type="SAM" id="MobiDB-lite"/>
    </source>
</evidence>
<accession>I4DBV3</accession>
<dbReference type="PANTHER" id="PTHR30032:SF8">
    <property type="entry name" value="GERMINATION-SPECIFIC N-ACETYLMURAMOYL-L-ALANINE AMIDASE"/>
    <property type="match status" value="1"/>
</dbReference>
<dbReference type="STRING" id="646529.Desaci_4434"/>
<dbReference type="Gene3D" id="1.10.530.10">
    <property type="match status" value="1"/>
</dbReference>
<feature type="region of interest" description="Disordered" evidence="1">
    <location>
        <begin position="441"/>
        <end position="490"/>
    </location>
</feature>
<dbReference type="eggNOG" id="COG0741">
    <property type="taxonomic scope" value="Bacteria"/>
</dbReference>
<feature type="compositionally biased region" description="Low complexity" evidence="1">
    <location>
        <begin position="447"/>
        <end position="490"/>
    </location>
</feature>
<evidence type="ECO:0000259" key="2">
    <source>
        <dbReference type="Pfam" id="PF01464"/>
    </source>
</evidence>
<keyword evidence="4" id="KW-1185">Reference proteome</keyword>
<dbReference type="PANTHER" id="PTHR30032">
    <property type="entry name" value="N-ACETYLMURAMOYL-L-ALANINE AMIDASE-RELATED"/>
    <property type="match status" value="1"/>
</dbReference>
<feature type="domain" description="Transglycosylase SLT" evidence="2">
    <location>
        <begin position="53"/>
        <end position="167"/>
    </location>
</feature>
<sequence>MEGEEKVMSLRRYRKLLAIFMTMLFFMQLIPIRTASAAVAQTAYYTEIGDKLEYWANKYNIPPVLLKSIAWMESGWRQYELDDNGQPMTDHPLIGKDGIGIGIMQISSYSSTDTATIEKLKTDIDYNIEMGCQMLNQKWRAAPKIGNGDRNVLENWYFAVWAYNSWGSRNNPNVATGSPAYQDSIFSLMGQKYNSAVTFAPGATKYPANLLPLVNPPNYSSRYSTPSVTHLGDLTIDQNQLVSTGGGTGADSANGDYWFNYARWASYYALGFYNTVYDSATISDKTLVSQKIQSAQNNLLAEADSLLQDGKDSSDASAAKYYWTVLQGPSLDQGTAAKASAGLQNALGKLLDAADSMVQTGDASSWQSAVQDYQTVLQGSSVDADLIQRANTGLLNAYNKLLAEADKLALDGSTDSKASAASYYKTVMQGPNLDASLAERAKEGYQATASSSGTSSGTTPSSGSTSGSTSGTTPLTPASPTTPTTQPAAPTVTRLYGTSAEDTAIKISQAGWADNSAPVVLLARVDRFQDALAAAPLARKLKAPLLLTAPGELESNVLQELKRLGAGTKVFVIGGEGAISSKVTDALSKANLSSERIFGNTAADTAVAIARRMGPSTQVILASSASFPDALSASAPAAALGIPILLTDQGLLSNSTLQLLKDYNVTKTIIVGGKYAVSTAFDSKGGPLESYGPMRLAGETKYDTMIKIVNNFQQDPSTLVIATGENFPDGLAGGAFAAITGSPLLLIPQGNLNADIKAYLQAQCGKTTKAFILGGTGVIPSSTEKILGGLLTPS</sequence>
<dbReference type="EMBL" id="CP003639">
    <property type="protein sequence ID" value="AFM43277.1"/>
    <property type="molecule type" value="Genomic_DNA"/>
</dbReference>
<name>I4DBV3_DESAJ</name>
<reference evidence="3 4" key="1">
    <citation type="journal article" date="2012" name="J. Bacteriol.">
        <title>Complete genome sequences of Desulfosporosinus orientis DSM765T, Desulfosporosinus youngiae DSM17734T, Desulfosporosinus meridiei DSM13257T, and Desulfosporosinus acidiphilus DSM22704T.</title>
        <authorList>
            <person name="Pester M."/>
            <person name="Brambilla E."/>
            <person name="Alazard D."/>
            <person name="Rattei T."/>
            <person name="Weinmaier T."/>
            <person name="Han J."/>
            <person name="Lucas S."/>
            <person name="Lapidus A."/>
            <person name="Cheng J.F."/>
            <person name="Goodwin L."/>
            <person name="Pitluck S."/>
            <person name="Peters L."/>
            <person name="Ovchinnikova G."/>
            <person name="Teshima H."/>
            <person name="Detter J.C."/>
            <person name="Han C.S."/>
            <person name="Tapia R."/>
            <person name="Land M.L."/>
            <person name="Hauser L."/>
            <person name="Kyrpides N.C."/>
            <person name="Ivanova N.N."/>
            <person name="Pagani I."/>
            <person name="Huntmann M."/>
            <person name="Wei C.L."/>
            <person name="Davenport K.W."/>
            <person name="Daligault H."/>
            <person name="Chain P.S."/>
            <person name="Chen A."/>
            <person name="Mavromatis K."/>
            <person name="Markowitz V."/>
            <person name="Szeto E."/>
            <person name="Mikhailova N."/>
            <person name="Pati A."/>
            <person name="Wagner M."/>
            <person name="Woyke T."/>
            <person name="Ollivier B."/>
            <person name="Klenk H.P."/>
            <person name="Spring S."/>
            <person name="Loy A."/>
        </authorList>
    </citation>
    <scope>NUCLEOTIDE SEQUENCE [LARGE SCALE GENOMIC DNA]</scope>
    <source>
        <strain evidence="4">DSM 22704 / JCM 16185 / SJ4</strain>
    </source>
</reference>
<dbReference type="SUPFAM" id="SSF53955">
    <property type="entry name" value="Lysozyme-like"/>
    <property type="match status" value="1"/>
</dbReference>
<evidence type="ECO:0000313" key="3">
    <source>
        <dbReference type="EMBL" id="AFM43277.1"/>
    </source>
</evidence>
<organism evidence="3 4">
    <name type="scientific">Desulfosporosinus acidiphilus (strain DSM 22704 / JCM 16185 / SJ4)</name>
    <dbReference type="NCBI Taxonomy" id="646529"/>
    <lineage>
        <taxon>Bacteria</taxon>
        <taxon>Bacillati</taxon>
        <taxon>Bacillota</taxon>
        <taxon>Clostridia</taxon>
        <taxon>Eubacteriales</taxon>
        <taxon>Desulfitobacteriaceae</taxon>
        <taxon>Desulfosporosinus</taxon>
    </lineage>
</organism>
<dbReference type="HOGENOM" id="CLU_019397_0_0_9"/>
<dbReference type="KEGG" id="dai:Desaci_4434"/>
<dbReference type="Proteomes" id="UP000002892">
    <property type="component" value="Chromosome"/>
</dbReference>
<gene>
    <name evidence="3" type="ordered locus">Desaci_4434</name>
</gene>
<dbReference type="InterPro" id="IPR051922">
    <property type="entry name" value="Bact_Sporulation_Assoc"/>
</dbReference>